<dbReference type="PANTHER" id="PTHR12424">
    <property type="entry name" value="TWEETY-RELATED"/>
    <property type="match status" value="1"/>
</dbReference>
<feature type="transmembrane region" description="Helical" evidence="13">
    <location>
        <begin position="263"/>
        <end position="288"/>
    </location>
</feature>
<dbReference type="EMBL" id="JAODUO010000241">
    <property type="protein sequence ID" value="KAK2185229.1"/>
    <property type="molecule type" value="Genomic_DNA"/>
</dbReference>
<dbReference type="Proteomes" id="UP001209878">
    <property type="component" value="Unassembled WGS sequence"/>
</dbReference>
<feature type="region of interest" description="Disordered" evidence="14">
    <location>
        <begin position="434"/>
        <end position="457"/>
    </location>
</feature>
<feature type="region of interest" description="Disordered" evidence="14">
    <location>
        <begin position="347"/>
        <end position="394"/>
    </location>
</feature>
<dbReference type="InterPro" id="IPR006990">
    <property type="entry name" value="Tweety"/>
</dbReference>
<comment type="caution">
    <text evidence="13">Lacks conserved residue(s) required for the propagation of feature annotation.</text>
</comment>
<gene>
    <name evidence="15" type="ORF">NP493_241g01038</name>
</gene>
<comment type="subcellular location">
    <subcellularLocation>
        <location evidence="1">Cell membrane</location>
        <topology evidence="1">Multi-pass membrane protein</topology>
    </subcellularLocation>
</comment>
<accession>A0AAD9NZE1</accession>
<keyword evidence="11 13" id="KW-0868">Chloride</keyword>
<dbReference type="GO" id="GO:0034707">
    <property type="term" value="C:chloride channel complex"/>
    <property type="evidence" value="ECO:0007669"/>
    <property type="project" value="UniProtKB-UniRule"/>
</dbReference>
<protein>
    <recommendedName>
        <fullName evidence="13">Protein tweety homolog</fullName>
    </recommendedName>
</protein>
<dbReference type="GO" id="GO:0072320">
    <property type="term" value="F:volume-sensitive chloride channel activity"/>
    <property type="evidence" value="ECO:0007669"/>
    <property type="project" value="TreeGrafter"/>
</dbReference>
<dbReference type="GO" id="GO:0005229">
    <property type="term" value="F:intracellularly calcium-gated chloride channel activity"/>
    <property type="evidence" value="ECO:0007669"/>
    <property type="project" value="TreeGrafter"/>
</dbReference>
<evidence type="ECO:0000256" key="5">
    <source>
        <dbReference type="ARBA" id="ARBA00022692"/>
    </source>
</evidence>
<keyword evidence="6 13" id="KW-1133">Transmembrane helix</keyword>
<keyword evidence="3 13" id="KW-0813">Transport</keyword>
<evidence type="ECO:0000256" key="14">
    <source>
        <dbReference type="SAM" id="MobiDB-lite"/>
    </source>
</evidence>
<keyword evidence="4" id="KW-1003">Cell membrane</keyword>
<keyword evidence="12 13" id="KW-0407">Ion channel</keyword>
<organism evidence="15 16">
    <name type="scientific">Ridgeia piscesae</name>
    <name type="common">Tubeworm</name>
    <dbReference type="NCBI Taxonomy" id="27915"/>
    <lineage>
        <taxon>Eukaryota</taxon>
        <taxon>Metazoa</taxon>
        <taxon>Spiralia</taxon>
        <taxon>Lophotrochozoa</taxon>
        <taxon>Annelida</taxon>
        <taxon>Polychaeta</taxon>
        <taxon>Sedentaria</taxon>
        <taxon>Canalipalpata</taxon>
        <taxon>Sabellida</taxon>
        <taxon>Siboglinidae</taxon>
        <taxon>Ridgeia</taxon>
    </lineage>
</organism>
<evidence type="ECO:0000256" key="7">
    <source>
        <dbReference type="ARBA" id="ARBA00023065"/>
    </source>
</evidence>
<keyword evidence="7 13" id="KW-0406">Ion transport</keyword>
<proteinExistence type="inferred from homology"/>
<evidence type="ECO:0000313" key="15">
    <source>
        <dbReference type="EMBL" id="KAK2185229.1"/>
    </source>
</evidence>
<dbReference type="Pfam" id="PF04906">
    <property type="entry name" value="Tweety"/>
    <property type="match status" value="1"/>
</dbReference>
<dbReference type="AlphaFoldDB" id="A0AAD9NZE1"/>
<evidence type="ECO:0000256" key="10">
    <source>
        <dbReference type="ARBA" id="ARBA00023180"/>
    </source>
</evidence>
<comment type="caution">
    <text evidence="15">The sequence shown here is derived from an EMBL/GenBank/DDBJ whole genome shotgun (WGS) entry which is preliminary data.</text>
</comment>
<evidence type="ECO:0000256" key="13">
    <source>
        <dbReference type="RuleBase" id="RU361114"/>
    </source>
</evidence>
<evidence type="ECO:0000256" key="8">
    <source>
        <dbReference type="ARBA" id="ARBA00023136"/>
    </source>
</evidence>
<keyword evidence="9 13" id="KW-0869">Chloride channel</keyword>
<dbReference type="GO" id="GO:0005886">
    <property type="term" value="C:plasma membrane"/>
    <property type="evidence" value="ECO:0007669"/>
    <property type="project" value="UniProtKB-SubCell"/>
</dbReference>
<feature type="transmembrane region" description="Helical" evidence="13">
    <location>
        <begin position="86"/>
        <end position="111"/>
    </location>
</feature>
<evidence type="ECO:0000256" key="9">
    <source>
        <dbReference type="ARBA" id="ARBA00023173"/>
    </source>
</evidence>
<evidence type="ECO:0000256" key="6">
    <source>
        <dbReference type="ARBA" id="ARBA00022989"/>
    </source>
</evidence>
<keyword evidence="10" id="KW-0325">Glycoprotein</keyword>
<evidence type="ECO:0000256" key="1">
    <source>
        <dbReference type="ARBA" id="ARBA00004651"/>
    </source>
</evidence>
<dbReference type="PANTHER" id="PTHR12424:SF8">
    <property type="entry name" value="PROTEIN TWEETY"/>
    <property type="match status" value="1"/>
</dbReference>
<evidence type="ECO:0000256" key="11">
    <source>
        <dbReference type="ARBA" id="ARBA00023214"/>
    </source>
</evidence>
<name>A0AAD9NZE1_RIDPI</name>
<evidence type="ECO:0000256" key="2">
    <source>
        <dbReference type="ARBA" id="ARBA00009849"/>
    </source>
</evidence>
<keyword evidence="16" id="KW-1185">Reference proteome</keyword>
<evidence type="ECO:0000256" key="12">
    <source>
        <dbReference type="ARBA" id="ARBA00023303"/>
    </source>
</evidence>
<comment type="similarity">
    <text evidence="2 13">Belongs to the tweety family.</text>
</comment>
<sequence length="457" mass="51336">MAGRISEVLSLGQDVNNTIESGISGLDDVFEKQGINRTIYRRLNKHTSSMRTFANSILTSITGVKKSSKGLTQMSALIGHIQQYSFYGWLAMLCLLCWIVLLCFILFLGIIRSSKCTLLIFCSLGIFTMVVCWMVSSVYFGASVGMSDFCVAPDKYVESLAKKSPQKAILKYYLTCQPDAKNPFKQQLKGAFDGVVNANHSLAQCSDLAKKVIPRAEFWPYVEKVSAGLTDVEQKILHLQSLMECSQIHADYIHSVNAVCYALLPGIVFILLSLVVTGLLLTILVVMASRAWRNFGKRKIPYPRRPEDDSLLLYVDDASVSHYRKGYLEIDDDDPFLPRPDNASPSYYRYGSLPSRPTSIHEDPSSSSSFTRGRHGNPREHMSMQRRNTPPPAVSISSNAYNSNEFYRQYKAINQTPPEQPHHLTAADYEIQHAPNAPTPEQQRRFAAMDYNRETNA</sequence>
<comment type="function">
    <text evidence="13">Probable chloride channel.</text>
</comment>
<evidence type="ECO:0000256" key="3">
    <source>
        <dbReference type="ARBA" id="ARBA00022448"/>
    </source>
</evidence>
<feature type="transmembrane region" description="Helical" evidence="13">
    <location>
        <begin position="118"/>
        <end position="140"/>
    </location>
</feature>
<reference evidence="15" key="1">
    <citation type="journal article" date="2023" name="Mol. Biol. Evol.">
        <title>Third-Generation Sequencing Reveals the Adaptive Role of the Epigenome in Three Deep-Sea Polychaetes.</title>
        <authorList>
            <person name="Perez M."/>
            <person name="Aroh O."/>
            <person name="Sun Y."/>
            <person name="Lan Y."/>
            <person name="Juniper S.K."/>
            <person name="Young C.R."/>
            <person name="Angers B."/>
            <person name="Qian P.Y."/>
        </authorList>
    </citation>
    <scope>NUCLEOTIDE SEQUENCE</scope>
    <source>
        <strain evidence="15">R07B-5</strain>
    </source>
</reference>
<keyword evidence="5 13" id="KW-0812">Transmembrane</keyword>
<keyword evidence="8 13" id="KW-0472">Membrane</keyword>
<evidence type="ECO:0000256" key="4">
    <source>
        <dbReference type="ARBA" id="ARBA00022475"/>
    </source>
</evidence>
<evidence type="ECO:0000313" key="16">
    <source>
        <dbReference type="Proteomes" id="UP001209878"/>
    </source>
</evidence>